<keyword evidence="3" id="KW-0378">Hydrolase</keyword>
<keyword evidence="4" id="KW-0961">Cell wall biogenesis/degradation</keyword>
<dbReference type="InterPro" id="IPR023346">
    <property type="entry name" value="Lysozyme-like_dom_sf"/>
</dbReference>
<protein>
    <recommendedName>
        <fullName evidence="2">N-acetylmuramoyl-L-alanine amidase</fullName>
        <ecNumber evidence="2">3.5.1.28</ecNumber>
    </recommendedName>
</protein>
<sequence length="624" mass="67760">MLVPRIAAAAVVLASLGAGPAFAEQRASAPPARQQAFATAAKEYKVPENVLLAVSYLESRWDTNRGLPSTTGGYGPMHLVEVTPATGAVEKPTGEDYAAARTPHRTVAAKVRQTLPDAAKLTGDDAKTLRTDPAANIRGGAALLAHYQRDLHKSLAADPTAWYAAVTKYGGSTWFADQVFSVIRSGMSRTTDDGQKVTLAASPKVTTPKSVRTRAADDETDCPADLGCEWLPAPYQQLDPNDPTKYGNYDKADRPAKQKIDFIVIHDTEASYDSSVKSVQDPTYLGWHYTIRSNDGHVAQHVRVKDVGHHAGNWYYNAKSIGIEHEGYVANGAWYTEAMYRSSAELVRYLADLYSIPMDRAHILGHDNVPARVMGTVNQMHQDPGPYWDWAHYFDLMGRPLTGSADLGARVMIRPDYDTNVVPYTGCDKAGSGNPCPAHGGGSVMLRTEPRDDAPLVKDIGVHPTTGGAATMDIYDHSARASTGQTYALADRQGDWTAIWYLGQKAWFYNPASKPTAVGVHGSVVTPKPGLDSVPLYGMAQPEDAAFPAGVTPPSDRTVSPMGYVFGAGQKYAVVGYEESEYFHAVTYDPAQHIVVHGDQTYYLIQFGHRAYFVKYEDVVPVTS</sequence>
<dbReference type="InterPro" id="IPR002502">
    <property type="entry name" value="Amidase_domain"/>
</dbReference>
<comment type="caution">
    <text evidence="7">The sequence shown here is derived from an EMBL/GenBank/DDBJ whole genome shotgun (WGS) entry which is preliminary data.</text>
</comment>
<evidence type="ECO:0000256" key="1">
    <source>
        <dbReference type="ARBA" id="ARBA00001561"/>
    </source>
</evidence>
<keyword evidence="5" id="KW-0732">Signal</keyword>
<evidence type="ECO:0000259" key="6">
    <source>
        <dbReference type="SMART" id="SM00644"/>
    </source>
</evidence>
<dbReference type="EMBL" id="BAABHK010000017">
    <property type="protein sequence ID" value="GAA4636145.1"/>
    <property type="molecule type" value="Genomic_DNA"/>
</dbReference>
<dbReference type="InterPro" id="IPR051206">
    <property type="entry name" value="NAMLAA_amidase_2"/>
</dbReference>
<dbReference type="Gene3D" id="1.10.530.10">
    <property type="match status" value="1"/>
</dbReference>
<name>A0ABP8UNH5_9ACTN</name>
<evidence type="ECO:0000256" key="5">
    <source>
        <dbReference type="SAM" id="SignalP"/>
    </source>
</evidence>
<dbReference type="PANTHER" id="PTHR30417">
    <property type="entry name" value="N-ACETYLMURAMOYL-L-ALANINE AMIDASE AMID"/>
    <property type="match status" value="1"/>
</dbReference>
<evidence type="ECO:0000256" key="3">
    <source>
        <dbReference type="ARBA" id="ARBA00022801"/>
    </source>
</evidence>
<dbReference type="Gene3D" id="3.40.80.10">
    <property type="entry name" value="Peptidoglycan recognition protein-like"/>
    <property type="match status" value="1"/>
</dbReference>
<dbReference type="RefSeq" id="WP_345439136.1">
    <property type="nucleotide sequence ID" value="NZ_BAABHK010000017.1"/>
</dbReference>
<dbReference type="Proteomes" id="UP001501442">
    <property type="component" value="Unassembled WGS sequence"/>
</dbReference>
<evidence type="ECO:0000313" key="8">
    <source>
        <dbReference type="Proteomes" id="UP001501442"/>
    </source>
</evidence>
<feature type="chain" id="PRO_5046930037" description="N-acetylmuramoyl-L-alanine amidase" evidence="5">
    <location>
        <begin position="24"/>
        <end position="624"/>
    </location>
</feature>
<reference evidence="8" key="1">
    <citation type="journal article" date="2019" name="Int. J. Syst. Evol. Microbiol.">
        <title>The Global Catalogue of Microorganisms (GCM) 10K type strain sequencing project: providing services to taxonomists for standard genome sequencing and annotation.</title>
        <authorList>
            <consortium name="The Broad Institute Genomics Platform"/>
            <consortium name="The Broad Institute Genome Sequencing Center for Infectious Disease"/>
            <person name="Wu L."/>
            <person name="Ma J."/>
        </authorList>
    </citation>
    <scope>NUCLEOTIDE SEQUENCE [LARGE SCALE GENOMIC DNA]</scope>
    <source>
        <strain evidence="8">JCM 17939</strain>
    </source>
</reference>
<dbReference type="SUPFAM" id="SSF53955">
    <property type="entry name" value="Lysozyme-like"/>
    <property type="match status" value="1"/>
</dbReference>
<proteinExistence type="predicted"/>
<evidence type="ECO:0000256" key="2">
    <source>
        <dbReference type="ARBA" id="ARBA00011901"/>
    </source>
</evidence>
<comment type="catalytic activity">
    <reaction evidence="1">
        <text>Hydrolyzes the link between N-acetylmuramoyl residues and L-amino acid residues in certain cell-wall glycopeptides.</text>
        <dbReference type="EC" id="3.5.1.28"/>
    </reaction>
</comment>
<evidence type="ECO:0000256" key="4">
    <source>
        <dbReference type="ARBA" id="ARBA00023316"/>
    </source>
</evidence>
<feature type="domain" description="N-acetylmuramoyl-L-alanine amidase" evidence="6">
    <location>
        <begin position="249"/>
        <end position="385"/>
    </location>
</feature>
<dbReference type="Pfam" id="PF01510">
    <property type="entry name" value="Amidase_2"/>
    <property type="match status" value="1"/>
</dbReference>
<gene>
    <name evidence="7" type="ORF">GCM10023196_084730</name>
</gene>
<dbReference type="SUPFAM" id="SSF55846">
    <property type="entry name" value="N-acetylmuramoyl-L-alanine amidase-like"/>
    <property type="match status" value="1"/>
</dbReference>
<dbReference type="CDD" id="cd06583">
    <property type="entry name" value="PGRP"/>
    <property type="match status" value="1"/>
</dbReference>
<organism evidence="7 8">
    <name type="scientific">Actinoallomurus vinaceus</name>
    <dbReference type="NCBI Taxonomy" id="1080074"/>
    <lineage>
        <taxon>Bacteria</taxon>
        <taxon>Bacillati</taxon>
        <taxon>Actinomycetota</taxon>
        <taxon>Actinomycetes</taxon>
        <taxon>Streptosporangiales</taxon>
        <taxon>Thermomonosporaceae</taxon>
        <taxon>Actinoallomurus</taxon>
    </lineage>
</organism>
<dbReference type="PANTHER" id="PTHR30417:SF1">
    <property type="entry name" value="N-ACETYLMURAMOYL-L-ALANINE AMIDASE AMID"/>
    <property type="match status" value="1"/>
</dbReference>
<feature type="signal peptide" evidence="5">
    <location>
        <begin position="1"/>
        <end position="23"/>
    </location>
</feature>
<keyword evidence="8" id="KW-1185">Reference proteome</keyword>
<dbReference type="SMART" id="SM00644">
    <property type="entry name" value="Ami_2"/>
    <property type="match status" value="1"/>
</dbReference>
<dbReference type="EC" id="3.5.1.28" evidence="2"/>
<dbReference type="InterPro" id="IPR036505">
    <property type="entry name" value="Amidase/PGRP_sf"/>
</dbReference>
<evidence type="ECO:0000313" key="7">
    <source>
        <dbReference type="EMBL" id="GAA4636145.1"/>
    </source>
</evidence>
<accession>A0ABP8UNH5</accession>